<name>A0A9N7TVE3_PLEPL</name>
<protein>
    <submittedName>
        <fullName evidence="2">Uncharacterized protein</fullName>
    </submittedName>
</protein>
<feature type="region of interest" description="Disordered" evidence="1">
    <location>
        <begin position="49"/>
        <end position="98"/>
    </location>
</feature>
<evidence type="ECO:0000256" key="1">
    <source>
        <dbReference type="SAM" id="MobiDB-lite"/>
    </source>
</evidence>
<keyword evidence="3" id="KW-1185">Reference proteome</keyword>
<gene>
    <name evidence="2" type="ORF">PLEPLA_LOCUS7561</name>
</gene>
<organism evidence="2 3">
    <name type="scientific">Pleuronectes platessa</name>
    <name type="common">European plaice</name>
    <dbReference type="NCBI Taxonomy" id="8262"/>
    <lineage>
        <taxon>Eukaryota</taxon>
        <taxon>Metazoa</taxon>
        <taxon>Chordata</taxon>
        <taxon>Craniata</taxon>
        <taxon>Vertebrata</taxon>
        <taxon>Euteleostomi</taxon>
        <taxon>Actinopterygii</taxon>
        <taxon>Neopterygii</taxon>
        <taxon>Teleostei</taxon>
        <taxon>Neoteleostei</taxon>
        <taxon>Acanthomorphata</taxon>
        <taxon>Carangaria</taxon>
        <taxon>Pleuronectiformes</taxon>
        <taxon>Pleuronectoidei</taxon>
        <taxon>Pleuronectidae</taxon>
        <taxon>Pleuronectes</taxon>
    </lineage>
</organism>
<accession>A0A9N7TVE3</accession>
<comment type="caution">
    <text evidence="2">The sequence shown here is derived from an EMBL/GenBank/DDBJ whole genome shotgun (WGS) entry which is preliminary data.</text>
</comment>
<feature type="compositionally biased region" description="Basic and acidic residues" evidence="1">
    <location>
        <begin position="56"/>
        <end position="69"/>
    </location>
</feature>
<dbReference type="EMBL" id="CADEAL010000404">
    <property type="protein sequence ID" value="CAB1419710.1"/>
    <property type="molecule type" value="Genomic_DNA"/>
</dbReference>
<evidence type="ECO:0000313" key="3">
    <source>
        <dbReference type="Proteomes" id="UP001153269"/>
    </source>
</evidence>
<sequence>MNEHRRAANCGDEAPSASLETERTTTNKLDWTTWSKLKKSAVDVNHRLTLTPSNAERTRLLTEASRDSTSRAGQTHGEGSGGGRLDGGSPPGWTPSGIDLPGVADKNKLYLFAFTSQKAGPKLPPRHRRRPRRCRRTLATYRFCPEERKHFRGRLRWISSLTSNHSFLQSNTLDSSSSSFFSFFAIRLILVFPGEQHVVAASRCCLSCDSDSDGSSRVKWRVPPPLSWEENEEQLLCCRGRLSSAAFDGTAFSPMVRLSL</sequence>
<dbReference type="Proteomes" id="UP001153269">
    <property type="component" value="Unassembled WGS sequence"/>
</dbReference>
<feature type="compositionally biased region" description="Gly residues" evidence="1">
    <location>
        <begin position="76"/>
        <end position="90"/>
    </location>
</feature>
<proteinExistence type="predicted"/>
<evidence type="ECO:0000313" key="2">
    <source>
        <dbReference type="EMBL" id="CAB1419710.1"/>
    </source>
</evidence>
<feature type="region of interest" description="Disordered" evidence="1">
    <location>
        <begin position="1"/>
        <end position="24"/>
    </location>
</feature>
<reference evidence="2" key="1">
    <citation type="submission" date="2020-03" db="EMBL/GenBank/DDBJ databases">
        <authorList>
            <person name="Weist P."/>
        </authorList>
    </citation>
    <scope>NUCLEOTIDE SEQUENCE</scope>
</reference>
<dbReference type="AlphaFoldDB" id="A0A9N7TVE3"/>